<keyword evidence="4" id="KW-1185">Reference proteome</keyword>
<reference evidence="3 4" key="1">
    <citation type="submission" date="2017-12" db="EMBL/GenBank/DDBJ databases">
        <title>Sequencing, de novo assembly and annotation of complete genome of a new Thraustochytrid species, strain FCC1311.</title>
        <authorList>
            <person name="Sedici K."/>
            <person name="Godart F."/>
            <person name="Aiese Cigliano R."/>
            <person name="Sanseverino W."/>
            <person name="Barakat M."/>
            <person name="Ortet P."/>
            <person name="Marechal E."/>
            <person name="Cagnac O."/>
            <person name="Amato A."/>
        </authorList>
    </citation>
    <scope>NUCLEOTIDE SEQUENCE [LARGE SCALE GENOMIC DNA]</scope>
</reference>
<comment type="caution">
    <text evidence="3">The sequence shown here is derived from an EMBL/GenBank/DDBJ whole genome shotgun (WGS) entry which is preliminary data.</text>
</comment>
<evidence type="ECO:0000313" key="4">
    <source>
        <dbReference type="Proteomes" id="UP000241890"/>
    </source>
</evidence>
<dbReference type="Pfam" id="PF20434">
    <property type="entry name" value="BD-FAE"/>
    <property type="match status" value="1"/>
</dbReference>
<gene>
    <name evidence="3" type="ORF">FCC1311_089332</name>
</gene>
<keyword evidence="1" id="KW-0378">Hydrolase</keyword>
<accession>A0A2R5GSH9</accession>
<dbReference type="AlphaFoldDB" id="A0A2R5GSH9"/>
<dbReference type="Gene3D" id="3.40.50.1820">
    <property type="entry name" value="alpha/beta hydrolase"/>
    <property type="match status" value="1"/>
</dbReference>
<dbReference type="GO" id="GO:0016787">
    <property type="term" value="F:hydrolase activity"/>
    <property type="evidence" value="ECO:0007669"/>
    <property type="project" value="UniProtKB-KW"/>
</dbReference>
<dbReference type="InParanoid" id="A0A2R5GSH9"/>
<dbReference type="SUPFAM" id="SSF53474">
    <property type="entry name" value="alpha/beta-Hydrolases"/>
    <property type="match status" value="1"/>
</dbReference>
<name>A0A2R5GSH9_9STRA</name>
<evidence type="ECO:0000259" key="2">
    <source>
        <dbReference type="Pfam" id="PF20434"/>
    </source>
</evidence>
<evidence type="ECO:0000313" key="3">
    <source>
        <dbReference type="EMBL" id="GBG32708.1"/>
    </source>
</evidence>
<evidence type="ECO:0000256" key="1">
    <source>
        <dbReference type="ARBA" id="ARBA00022801"/>
    </source>
</evidence>
<feature type="domain" description="BD-FAE-like" evidence="2">
    <location>
        <begin position="77"/>
        <end position="273"/>
    </location>
</feature>
<dbReference type="InterPro" id="IPR029058">
    <property type="entry name" value="AB_hydrolase_fold"/>
</dbReference>
<dbReference type="PANTHER" id="PTHR48081:SF33">
    <property type="entry name" value="KYNURENINE FORMAMIDASE"/>
    <property type="match status" value="1"/>
</dbReference>
<dbReference type="PANTHER" id="PTHR48081">
    <property type="entry name" value="AB HYDROLASE SUPERFAMILY PROTEIN C4A8.06C"/>
    <property type="match status" value="1"/>
</dbReference>
<dbReference type="OrthoDB" id="6495301at2759"/>
<sequence length="322" mass="35787">MGRAEEVLGRVLPVRVQHALRDSKVFGKAVDNVLMVGAGAALVALRPSLARDYVVGAKDSQVARGLAYGPLKRHTVDVYGDADTAPAARGILVFVHGGAWGFGNKEMYTLHALELERRGFLVLVLNYRLYPWAKSDEQAQDVNLALRWARERYPGASSTRVMGHSSGAHISMLAAIQAAQQGEQLCDGLLLLSGPFDIETHYDFERGRGVHELSFMKPANGTTLEEFRARSPVRLVRQLSVDERDLLPHIMLLHGEKDDTVPVTSTLALHRELVHIGHEDLETYILERHDHVDIHTDFMFGRGHLVMALLDRFVKAPLTARL</sequence>
<dbReference type="InterPro" id="IPR050300">
    <property type="entry name" value="GDXG_lipolytic_enzyme"/>
</dbReference>
<dbReference type="EMBL" id="BEYU01000128">
    <property type="protein sequence ID" value="GBG32708.1"/>
    <property type="molecule type" value="Genomic_DNA"/>
</dbReference>
<dbReference type="Proteomes" id="UP000241890">
    <property type="component" value="Unassembled WGS sequence"/>
</dbReference>
<dbReference type="InterPro" id="IPR049492">
    <property type="entry name" value="BD-FAE-like_dom"/>
</dbReference>
<protein>
    <submittedName>
        <fullName evidence="3">Kynurenine formamidase</fullName>
    </submittedName>
</protein>
<organism evidence="3 4">
    <name type="scientific">Hondaea fermentalgiana</name>
    <dbReference type="NCBI Taxonomy" id="2315210"/>
    <lineage>
        <taxon>Eukaryota</taxon>
        <taxon>Sar</taxon>
        <taxon>Stramenopiles</taxon>
        <taxon>Bigyra</taxon>
        <taxon>Labyrinthulomycetes</taxon>
        <taxon>Thraustochytrida</taxon>
        <taxon>Thraustochytriidae</taxon>
        <taxon>Hondaea</taxon>
    </lineage>
</organism>
<proteinExistence type="predicted"/>